<protein>
    <submittedName>
        <fullName evidence="1">Uncharacterized protein</fullName>
    </submittedName>
</protein>
<proteinExistence type="predicted"/>
<reference evidence="1" key="1">
    <citation type="journal article" date="2015" name="Nature">
        <title>Complex archaea that bridge the gap between prokaryotes and eukaryotes.</title>
        <authorList>
            <person name="Spang A."/>
            <person name="Saw J.H."/>
            <person name="Jorgensen S.L."/>
            <person name="Zaremba-Niedzwiedzka K."/>
            <person name="Martijn J."/>
            <person name="Lind A.E."/>
            <person name="van Eijk R."/>
            <person name="Schleper C."/>
            <person name="Guy L."/>
            <person name="Ettema T.J."/>
        </authorList>
    </citation>
    <scope>NUCLEOTIDE SEQUENCE</scope>
</reference>
<evidence type="ECO:0000313" key="1">
    <source>
        <dbReference type="EMBL" id="KKK51223.1"/>
    </source>
</evidence>
<comment type="caution">
    <text evidence="1">The sequence shown here is derived from an EMBL/GenBank/DDBJ whole genome shotgun (WGS) entry which is preliminary data.</text>
</comment>
<sequence>MCFEAFSCEDCKYGFSIKLTKDSYDVVGRGVKSELLLETVACGHGCSKINCSWAVEASHDIEYSYDVRSSEYCIGCVGIKHARYRILNKQYSEEEYKKLKDQIVEELKKNSAYGLYFPPELSPWAYNETLAEDNYPLGKEQAIAEGFRWEEDIPRTRGKETMKLEEVPDHIKDVDDSIVNEVLVCTGCGYNYRLIPSELEFYRRMVLPVPRKCFDCR</sequence>
<dbReference type="AlphaFoldDB" id="A0A0F8W3Q7"/>
<gene>
    <name evidence="1" type="ORF">LCGC14_3117100</name>
</gene>
<accession>A0A0F8W3Q7</accession>
<dbReference type="EMBL" id="LAZR01067618">
    <property type="protein sequence ID" value="KKK51223.1"/>
    <property type="molecule type" value="Genomic_DNA"/>
</dbReference>
<name>A0A0F8W3Q7_9ZZZZ</name>
<organism evidence="1">
    <name type="scientific">marine sediment metagenome</name>
    <dbReference type="NCBI Taxonomy" id="412755"/>
    <lineage>
        <taxon>unclassified sequences</taxon>
        <taxon>metagenomes</taxon>
        <taxon>ecological metagenomes</taxon>
    </lineage>
</organism>